<dbReference type="AlphaFoldDB" id="A0AA52EA42"/>
<feature type="domain" description="Peptidase M16 C-terminal" evidence="3">
    <location>
        <begin position="214"/>
        <end position="390"/>
    </location>
</feature>
<keyword evidence="1" id="KW-0732">Signal</keyword>
<name>A0AA52EA42_9PROT</name>
<evidence type="ECO:0000313" key="5">
    <source>
        <dbReference type="Proteomes" id="UP001268683"/>
    </source>
</evidence>
<feature type="domain" description="Peptidase M16 N-terminal" evidence="2">
    <location>
        <begin position="500"/>
        <end position="621"/>
    </location>
</feature>
<dbReference type="Proteomes" id="UP001268683">
    <property type="component" value="Chromosome"/>
</dbReference>
<dbReference type="InterPro" id="IPR011765">
    <property type="entry name" value="Pept_M16_N"/>
</dbReference>
<dbReference type="InterPro" id="IPR050361">
    <property type="entry name" value="MPP/UQCRC_Complex"/>
</dbReference>
<dbReference type="PANTHER" id="PTHR11851:SF224">
    <property type="entry name" value="PROCESSING PROTEASE"/>
    <property type="match status" value="1"/>
</dbReference>
<proteinExistence type="predicted"/>
<feature type="domain" description="Peptidase M16 N-terminal" evidence="2">
    <location>
        <begin position="56"/>
        <end position="175"/>
    </location>
</feature>
<feature type="signal peptide" evidence="1">
    <location>
        <begin position="1"/>
        <end position="20"/>
    </location>
</feature>
<reference evidence="4" key="1">
    <citation type="submission" date="2023-04" db="EMBL/GenBank/DDBJ databases">
        <title>Complete genome sequence of Temperatibacter marinus.</title>
        <authorList>
            <person name="Rong J.-C."/>
            <person name="Yi M.-L."/>
            <person name="Zhao Q."/>
        </authorList>
    </citation>
    <scope>NUCLEOTIDE SEQUENCE</scope>
    <source>
        <strain evidence="4">NBRC 110045</strain>
    </source>
</reference>
<dbReference type="GO" id="GO:0046872">
    <property type="term" value="F:metal ion binding"/>
    <property type="evidence" value="ECO:0007669"/>
    <property type="project" value="InterPro"/>
</dbReference>
<dbReference type="InterPro" id="IPR011249">
    <property type="entry name" value="Metalloenz_LuxS/M16"/>
</dbReference>
<dbReference type="PANTHER" id="PTHR11851">
    <property type="entry name" value="METALLOPROTEASE"/>
    <property type="match status" value="1"/>
</dbReference>
<evidence type="ECO:0000259" key="2">
    <source>
        <dbReference type="Pfam" id="PF00675"/>
    </source>
</evidence>
<dbReference type="Pfam" id="PF00675">
    <property type="entry name" value="Peptidase_M16"/>
    <property type="match status" value="2"/>
</dbReference>
<dbReference type="Pfam" id="PF05193">
    <property type="entry name" value="Peptidase_M16_C"/>
    <property type="match status" value="2"/>
</dbReference>
<feature type="domain" description="Peptidase M16 C-terminal" evidence="3">
    <location>
        <begin position="655"/>
        <end position="831"/>
    </location>
</feature>
<dbReference type="RefSeq" id="WP_310797330.1">
    <property type="nucleotide sequence ID" value="NZ_CP123872.1"/>
</dbReference>
<organism evidence="4 5">
    <name type="scientific">Temperatibacter marinus</name>
    <dbReference type="NCBI Taxonomy" id="1456591"/>
    <lineage>
        <taxon>Bacteria</taxon>
        <taxon>Pseudomonadati</taxon>
        <taxon>Pseudomonadota</taxon>
        <taxon>Alphaproteobacteria</taxon>
        <taxon>Kordiimonadales</taxon>
        <taxon>Temperatibacteraceae</taxon>
        <taxon>Temperatibacter</taxon>
    </lineage>
</organism>
<accession>A0AA52EA42</accession>
<dbReference type="PROSITE" id="PS51257">
    <property type="entry name" value="PROKAR_LIPOPROTEIN"/>
    <property type="match status" value="1"/>
</dbReference>
<dbReference type="InterPro" id="IPR007863">
    <property type="entry name" value="Peptidase_M16_C"/>
</dbReference>
<dbReference type="SUPFAM" id="SSF63411">
    <property type="entry name" value="LuxS/MPP-like metallohydrolase"/>
    <property type="match status" value="4"/>
</dbReference>
<keyword evidence="5" id="KW-1185">Reference proteome</keyword>
<evidence type="ECO:0000313" key="4">
    <source>
        <dbReference type="EMBL" id="WND01502.1"/>
    </source>
</evidence>
<sequence length="928" mass="101611">MKLKAILLGTVAAVTLSACTPENTEQTKDTPVVKSAVSDIEIHIPYKKFTLDNGLRVIVHEDRKAPIVNVSVWYHVGSKDEPKGKTGFAHLFEHLMFNGSENYNDEYFKPFEDVGATEMNGTTWFDRTNYFQNVPTPALDMALWMESDRMGHLLGAVTKEKLDNQRGVVQNEKRQGDNAPFGKTEYHQLEGMFPLGHPYRHSTIGSMEDLDAASLEDVKMWFKEYYGAANTVIVLAGDIDEATAREKVQKYFGDIPAGPALRKHKQWVPTHSHNTIEQITDKGAPNTRINRAWAISGRTSKDAQLMRVAASVLGGGKNSRLYQALVYKNQLASDVSVSMQPFELTSLFEVQVDIKPGVEASAVEEILNAELQKFLEEGPTAEEVVRSKTKIIAGAVRGLEKIGGFGGKATALAQGELYAGTPSFATDSLRWIAVTTPKAIKDIANKEIGGGYYQLTTVPEKKYSVASEGADRSALPSVGKMPSLAFPEIQETTLSNGMKVMLAKRSTVPVVNMSLQFDAGYAADFGNKLGTASFTLAMLDEGTATKTALEISAEAESLGANINSGSNLDMTSVSLSTLKVTMDQSLALYSDVVRNPKFDQTEMDRLRKRWLVGITQEKANPVQLGLRTLPGLLYGDNHAYSLPYTGSGTEESITSLTREDMMAFHSNWLRPDNATMVVVGDVTMEELKPALEKAFGDWSVPASPLPTKNVAKVAEQSKGRVIIMDKPGSPQSLVLAGHLIPGKGDAEALNVEMANDILGGEFTARVNMNLREDKGWAYGAYTITFDARGERMWLVYAPVQTDKTKDALAELKKEIIEYKTSRPATEAELNRFVTSKINKLPGQYEGGGAVLGSLTSNLRFGRAMDYVTTLPQRYQSMDISSIKAASQAFDPSKLVWLIVGDRAKIEAEVKALGFGDVEIWDTNGNKLN</sequence>
<feature type="chain" id="PRO_5041431246" evidence="1">
    <location>
        <begin position="21"/>
        <end position="928"/>
    </location>
</feature>
<evidence type="ECO:0000259" key="3">
    <source>
        <dbReference type="Pfam" id="PF05193"/>
    </source>
</evidence>
<gene>
    <name evidence="4" type="ORF">QGN29_08005</name>
</gene>
<dbReference type="EMBL" id="CP123872">
    <property type="protein sequence ID" value="WND01502.1"/>
    <property type="molecule type" value="Genomic_DNA"/>
</dbReference>
<evidence type="ECO:0000256" key="1">
    <source>
        <dbReference type="SAM" id="SignalP"/>
    </source>
</evidence>
<dbReference type="Gene3D" id="3.30.830.10">
    <property type="entry name" value="Metalloenzyme, LuxS/M16 peptidase-like"/>
    <property type="match status" value="4"/>
</dbReference>
<dbReference type="KEGG" id="tmk:QGN29_08005"/>
<protein>
    <submittedName>
        <fullName evidence="4">Pitrilysin family protein</fullName>
    </submittedName>
</protein>